<sequence>MKNSKAIHALFIIGVLAAGLLAGFLNMPGEWYASLAKPPFNPPDWLFGPVWTVLYVFIGWAGARSFLRREEYPRAFGLWVVQFVLNIAWMPVFFGLQMMVPALIIILVLLLAILAFIGATRHTDRLSAALFAPYALWVAFATLLNAALIYLN</sequence>
<proteinExistence type="inferred from homology"/>
<dbReference type="Pfam" id="PF03073">
    <property type="entry name" value="TspO_MBR"/>
    <property type="match status" value="1"/>
</dbReference>
<keyword evidence="5 6" id="KW-0472">Membrane</keyword>
<feature type="transmembrane region" description="Helical" evidence="6">
    <location>
        <begin position="131"/>
        <end position="151"/>
    </location>
</feature>
<keyword evidence="8" id="KW-1185">Reference proteome</keyword>
<gene>
    <name evidence="7" type="ORF">Mame_04339</name>
</gene>
<feature type="transmembrane region" description="Helical" evidence="6">
    <location>
        <begin position="75"/>
        <end position="94"/>
    </location>
</feature>
<evidence type="ECO:0000313" key="8">
    <source>
        <dbReference type="Proteomes" id="UP000191135"/>
    </source>
</evidence>
<dbReference type="EMBL" id="CP020330">
    <property type="protein sequence ID" value="AQZ53631.1"/>
    <property type="molecule type" value="Genomic_DNA"/>
</dbReference>
<dbReference type="Gene3D" id="1.20.1260.100">
    <property type="entry name" value="TspO/MBR protein"/>
    <property type="match status" value="1"/>
</dbReference>
<dbReference type="OrthoDB" id="9795496at2"/>
<dbReference type="STRING" id="1122214.Mame_04339"/>
<keyword evidence="3 6" id="KW-0812">Transmembrane</keyword>
<keyword evidence="4 6" id="KW-1133">Transmembrane helix</keyword>
<dbReference type="GO" id="GO:0033013">
    <property type="term" value="P:tetrapyrrole metabolic process"/>
    <property type="evidence" value="ECO:0007669"/>
    <property type="project" value="UniProtKB-ARBA"/>
</dbReference>
<evidence type="ECO:0000256" key="3">
    <source>
        <dbReference type="ARBA" id="ARBA00022692"/>
    </source>
</evidence>
<feature type="transmembrane region" description="Helical" evidence="6">
    <location>
        <begin position="45"/>
        <end position="63"/>
    </location>
</feature>
<name>A0A1U9Z7G5_9HYPH</name>
<dbReference type="PANTHER" id="PTHR10057">
    <property type="entry name" value="PERIPHERAL-TYPE BENZODIAZEPINE RECEPTOR"/>
    <property type="match status" value="1"/>
</dbReference>
<protein>
    <submittedName>
        <fullName evidence="7">TspO/MBR family protein</fullName>
    </submittedName>
</protein>
<accession>A0A1U9Z7G5</accession>
<reference evidence="7 8" key="1">
    <citation type="submission" date="2017-03" db="EMBL/GenBank/DDBJ databases">
        <title>Foreign affairs: Plasmid Transfer between Roseobacters and Rhizobia.</title>
        <authorList>
            <person name="Bartling P."/>
            <person name="Bunk B."/>
            <person name="Overmann J."/>
            <person name="Brinkmann H."/>
            <person name="Petersen J."/>
        </authorList>
    </citation>
    <scope>NUCLEOTIDE SEQUENCE [LARGE SCALE GENOMIC DNA]</scope>
    <source>
        <strain evidence="7 8">MACL11</strain>
    </source>
</reference>
<dbReference type="CDD" id="cd15904">
    <property type="entry name" value="TSPO_MBR"/>
    <property type="match status" value="1"/>
</dbReference>
<feature type="transmembrane region" description="Helical" evidence="6">
    <location>
        <begin position="7"/>
        <end position="25"/>
    </location>
</feature>
<dbReference type="RefSeq" id="WP_018063577.1">
    <property type="nucleotide sequence ID" value="NZ_AQWH01000003.1"/>
</dbReference>
<dbReference type="AlphaFoldDB" id="A0A1U9Z7G5"/>
<dbReference type="FunFam" id="1.20.1260.100:FF:000001">
    <property type="entry name" value="translocator protein 2"/>
    <property type="match status" value="1"/>
</dbReference>
<dbReference type="InterPro" id="IPR038330">
    <property type="entry name" value="TspO/MBR-related_sf"/>
</dbReference>
<comment type="similarity">
    <text evidence="2">Belongs to the TspO/BZRP family.</text>
</comment>
<dbReference type="InterPro" id="IPR004307">
    <property type="entry name" value="TspO_MBR"/>
</dbReference>
<evidence type="ECO:0000256" key="2">
    <source>
        <dbReference type="ARBA" id="ARBA00007524"/>
    </source>
</evidence>
<dbReference type="PIRSF" id="PIRSF005859">
    <property type="entry name" value="PBR"/>
    <property type="match status" value="1"/>
</dbReference>
<evidence type="ECO:0000256" key="5">
    <source>
        <dbReference type="ARBA" id="ARBA00023136"/>
    </source>
</evidence>
<dbReference type="Proteomes" id="UP000191135">
    <property type="component" value="Chromosome"/>
</dbReference>
<dbReference type="GO" id="GO:0016020">
    <property type="term" value="C:membrane"/>
    <property type="evidence" value="ECO:0007669"/>
    <property type="project" value="UniProtKB-SubCell"/>
</dbReference>
<dbReference type="eggNOG" id="COG3476">
    <property type="taxonomic scope" value="Bacteria"/>
</dbReference>
<dbReference type="KEGG" id="mmed:Mame_04339"/>
<evidence type="ECO:0000256" key="1">
    <source>
        <dbReference type="ARBA" id="ARBA00004141"/>
    </source>
</evidence>
<dbReference type="PANTHER" id="PTHR10057:SF0">
    <property type="entry name" value="TRANSLOCATOR PROTEIN"/>
    <property type="match status" value="1"/>
</dbReference>
<feature type="transmembrane region" description="Helical" evidence="6">
    <location>
        <begin position="100"/>
        <end position="119"/>
    </location>
</feature>
<organism evidence="7 8">
    <name type="scientific">Martelella mediterranea DSM 17316</name>
    <dbReference type="NCBI Taxonomy" id="1122214"/>
    <lineage>
        <taxon>Bacteria</taxon>
        <taxon>Pseudomonadati</taxon>
        <taxon>Pseudomonadota</taxon>
        <taxon>Alphaproteobacteria</taxon>
        <taxon>Hyphomicrobiales</taxon>
        <taxon>Aurantimonadaceae</taxon>
        <taxon>Martelella</taxon>
    </lineage>
</organism>
<evidence type="ECO:0000313" key="7">
    <source>
        <dbReference type="EMBL" id="AQZ53631.1"/>
    </source>
</evidence>
<evidence type="ECO:0000256" key="6">
    <source>
        <dbReference type="SAM" id="Phobius"/>
    </source>
</evidence>
<evidence type="ECO:0000256" key="4">
    <source>
        <dbReference type="ARBA" id="ARBA00022989"/>
    </source>
</evidence>
<comment type="subcellular location">
    <subcellularLocation>
        <location evidence="1">Membrane</location>
        <topology evidence="1">Multi-pass membrane protein</topology>
    </subcellularLocation>
</comment>